<dbReference type="PANTHER" id="PTHR45994">
    <property type="entry name" value="FI21225P1"/>
    <property type="match status" value="1"/>
</dbReference>
<evidence type="ECO:0000256" key="2">
    <source>
        <dbReference type="ARBA" id="ARBA00022490"/>
    </source>
</evidence>
<proteinExistence type="predicted"/>
<gene>
    <name evidence="4" type="ORF">BT63DRAFT_299501</name>
</gene>
<keyword evidence="5" id="KW-1185">Reference proteome</keyword>
<dbReference type="GO" id="GO:0005737">
    <property type="term" value="C:cytoplasm"/>
    <property type="evidence" value="ECO:0007669"/>
    <property type="project" value="UniProtKB-SubCell"/>
</dbReference>
<evidence type="ECO:0000256" key="1">
    <source>
        <dbReference type="ARBA" id="ARBA00004496"/>
    </source>
</evidence>
<sequence length="833" mass="89288">MASQEAESRAKEAIALIDEGQLEAASRKLREASSIDESNTTVKEAWEKLRKEDDGPALPALAQKFLASGDDTDGYALNDYLVKHPSATQENLSKTMEILMKYTGDEDIADETTGALLKTSGARDVLAAALIKTPTVTFNTIFERGDDSSDGQTDMLLDPKSWPTEKDRIAAERDVFQLCLAQLMKAGQDFPERAMKALSRLLGAEAKNLNGLIDADGFDVICSNFDIRLPQTLRGFATLACVKLLELSPDTAKQLIAQYVVQRVEKPTHDKMIQSFSAAAAVFPMAPDAAAELFLTAGFLPNFLKLINKWKSYRVEQAALELLNAACMDARCREAITKYCPEWLEKMKTAGTNTDPRRMSQVTTANLVLEKIKDAKSEGENKPNPNAIEDISAQEDRMDRFREIIADFKSDSSSKSSALEGLAYASMKPWAKDKLAGDPTFLKSLVAVMDDKTYSSSALFGGLTIVANLTTYRPVLSEEQKKLSELKAYANSAKPSALDPLDDDAKVSTRCIQVLKAGIVPLFNTHSKTLTNSTLLLAIQILNSLAKEKTHRGTLAQQGALKFLLQAHDRLTSTPSPPPNATTVALTASHAIARILISVNPLHAFTSASPSISSTIRPLTSLLTPDSPTSFTESSSNAEPPRTLLPTFEALLALTNLASVSEPICTAITRLAMTALDDLMLSTNTLVQRAATELLCNLCSAPAGAAQFTGARGPARLQLMLALTDAEDMATRRAAAGALAMVSEYGEVVESLIGIDKGMERLVGAVGDESAEVRLRAAVAVRNCVCAEGSAGRRAADGVRRVSALAATLEGAVRNGDAEIGGIIGEIAVALGA</sequence>
<dbReference type="GO" id="GO:0051879">
    <property type="term" value="F:Hsp90 protein binding"/>
    <property type="evidence" value="ECO:0007669"/>
    <property type="project" value="TreeGrafter"/>
</dbReference>
<dbReference type="OrthoDB" id="199930at2759"/>
<dbReference type="AlphaFoldDB" id="A0A6A6U8H1"/>
<dbReference type="InterPro" id="IPR016024">
    <property type="entry name" value="ARM-type_fold"/>
</dbReference>
<keyword evidence="2" id="KW-0963">Cytoplasm</keyword>
<reference evidence="4" key="1">
    <citation type="journal article" date="2020" name="Stud. Mycol.">
        <title>101 Dothideomycetes genomes: a test case for predicting lifestyles and emergence of pathogens.</title>
        <authorList>
            <person name="Haridas S."/>
            <person name="Albert R."/>
            <person name="Binder M."/>
            <person name="Bloem J."/>
            <person name="Labutti K."/>
            <person name="Salamov A."/>
            <person name="Andreopoulos B."/>
            <person name="Baker S."/>
            <person name="Barry K."/>
            <person name="Bills G."/>
            <person name="Bluhm B."/>
            <person name="Cannon C."/>
            <person name="Castanera R."/>
            <person name="Culley D."/>
            <person name="Daum C."/>
            <person name="Ezra D."/>
            <person name="Gonzalez J."/>
            <person name="Henrissat B."/>
            <person name="Kuo A."/>
            <person name="Liang C."/>
            <person name="Lipzen A."/>
            <person name="Lutzoni F."/>
            <person name="Magnuson J."/>
            <person name="Mondo S."/>
            <person name="Nolan M."/>
            <person name="Ohm R."/>
            <person name="Pangilinan J."/>
            <person name="Park H.-J."/>
            <person name="Ramirez L."/>
            <person name="Alfaro M."/>
            <person name="Sun H."/>
            <person name="Tritt A."/>
            <person name="Yoshinaga Y."/>
            <person name="Zwiers L.-H."/>
            <person name="Turgeon B."/>
            <person name="Goodwin S."/>
            <person name="Spatafora J."/>
            <person name="Crous P."/>
            <person name="Grigoriev I."/>
        </authorList>
    </citation>
    <scope>NUCLEOTIDE SEQUENCE</scope>
    <source>
        <strain evidence="4">CBS 115976</strain>
    </source>
</reference>
<evidence type="ECO:0000259" key="3">
    <source>
        <dbReference type="Pfam" id="PF11701"/>
    </source>
</evidence>
<dbReference type="SUPFAM" id="SSF48371">
    <property type="entry name" value="ARM repeat"/>
    <property type="match status" value="1"/>
</dbReference>
<organism evidence="4 5">
    <name type="scientific">Microthyrium microscopicum</name>
    <dbReference type="NCBI Taxonomy" id="703497"/>
    <lineage>
        <taxon>Eukaryota</taxon>
        <taxon>Fungi</taxon>
        <taxon>Dikarya</taxon>
        <taxon>Ascomycota</taxon>
        <taxon>Pezizomycotina</taxon>
        <taxon>Dothideomycetes</taxon>
        <taxon>Dothideomycetes incertae sedis</taxon>
        <taxon>Microthyriales</taxon>
        <taxon>Microthyriaceae</taxon>
        <taxon>Microthyrium</taxon>
    </lineage>
</organism>
<dbReference type="Gene3D" id="1.25.10.10">
    <property type="entry name" value="Leucine-rich Repeat Variant"/>
    <property type="match status" value="1"/>
</dbReference>
<dbReference type="Proteomes" id="UP000799302">
    <property type="component" value="Unassembled WGS sequence"/>
</dbReference>
<evidence type="ECO:0000313" key="5">
    <source>
        <dbReference type="Proteomes" id="UP000799302"/>
    </source>
</evidence>
<accession>A0A6A6U8H1</accession>
<dbReference type="Pfam" id="PF11701">
    <property type="entry name" value="UNC45-central"/>
    <property type="match status" value="1"/>
</dbReference>
<dbReference type="InterPro" id="IPR024660">
    <property type="entry name" value="UCS_central_dom"/>
</dbReference>
<evidence type="ECO:0000313" key="4">
    <source>
        <dbReference type="EMBL" id="KAF2667737.1"/>
    </source>
</evidence>
<comment type="subcellular location">
    <subcellularLocation>
        <location evidence="1">Cytoplasm</location>
    </subcellularLocation>
</comment>
<name>A0A6A6U8H1_9PEZI</name>
<feature type="domain" description="UNC-45/Cro1/She4 central" evidence="3">
    <location>
        <begin position="216"/>
        <end position="355"/>
    </location>
</feature>
<dbReference type="InterPro" id="IPR011989">
    <property type="entry name" value="ARM-like"/>
</dbReference>
<dbReference type="EMBL" id="MU004237">
    <property type="protein sequence ID" value="KAF2667737.1"/>
    <property type="molecule type" value="Genomic_DNA"/>
</dbReference>
<dbReference type="PANTHER" id="PTHR45994:SF1">
    <property type="entry name" value="FI21225P1"/>
    <property type="match status" value="1"/>
</dbReference>
<protein>
    <submittedName>
        <fullName evidence="4">ARM repeat-containing protein</fullName>
    </submittedName>
</protein>